<sequence length="435" mass="47595">MDGERWMEQLDVLSSDIDDASKHIVLYTMNAARLFETAIISPPHYRVVSRFLEFLVNHDVEEHQGSESSDVSDSWGTDMDTADDGCSSEDCFGSDFDTSEPSSASEIEDFAEEDAAMGAVRPAGLNDLPPEVGLQVMRDLTYADKSRLSMASLTSAAVVSESLRVSAAQILLRFRLRFAEVRLMLTATGSAICGSALPAILKTSPLFDPGDLDFAAAFGQGPRVVDFLILAGAYKITKDSIEYKKMPGIARMWTLRNGTSKVNVLESVSNNALDVITFFHLSCVYGAWTANGVWHGYIAETTAGIAMTTPSKFPLRSSVSRRRSMWTVLHKYMGRGFTIELNEHSVPHRCGMDLNCPATLRTSDDTGCSYTAFPDWHYAFDAVAHPVICWSMGGSGCPQGILHRPGVEVSSATAVPDDRWKHTLRLFMNSSVAPS</sequence>
<name>A0AAD6SSY3_9AGAR</name>
<comment type="caution">
    <text evidence="1">The sequence shown here is derived from an EMBL/GenBank/DDBJ whole genome shotgun (WGS) entry which is preliminary data.</text>
</comment>
<protein>
    <submittedName>
        <fullName evidence="1">Uncharacterized protein</fullName>
    </submittedName>
</protein>
<keyword evidence="2" id="KW-1185">Reference proteome</keyword>
<dbReference type="Proteomes" id="UP001218188">
    <property type="component" value="Unassembled WGS sequence"/>
</dbReference>
<organism evidence="1 2">
    <name type="scientific">Mycena alexandri</name>
    <dbReference type="NCBI Taxonomy" id="1745969"/>
    <lineage>
        <taxon>Eukaryota</taxon>
        <taxon>Fungi</taxon>
        <taxon>Dikarya</taxon>
        <taxon>Basidiomycota</taxon>
        <taxon>Agaricomycotina</taxon>
        <taxon>Agaricomycetes</taxon>
        <taxon>Agaricomycetidae</taxon>
        <taxon>Agaricales</taxon>
        <taxon>Marasmiineae</taxon>
        <taxon>Mycenaceae</taxon>
        <taxon>Mycena</taxon>
    </lineage>
</organism>
<gene>
    <name evidence="1" type="ORF">C8F04DRAFT_1260992</name>
</gene>
<accession>A0AAD6SSY3</accession>
<evidence type="ECO:0000313" key="1">
    <source>
        <dbReference type="EMBL" id="KAJ7033481.1"/>
    </source>
</evidence>
<dbReference type="AlphaFoldDB" id="A0AAD6SSY3"/>
<evidence type="ECO:0000313" key="2">
    <source>
        <dbReference type="Proteomes" id="UP001218188"/>
    </source>
</evidence>
<reference evidence="1" key="1">
    <citation type="submission" date="2023-03" db="EMBL/GenBank/DDBJ databases">
        <title>Massive genome expansion in bonnet fungi (Mycena s.s.) driven by repeated elements and novel gene families across ecological guilds.</title>
        <authorList>
            <consortium name="Lawrence Berkeley National Laboratory"/>
            <person name="Harder C.B."/>
            <person name="Miyauchi S."/>
            <person name="Viragh M."/>
            <person name="Kuo A."/>
            <person name="Thoen E."/>
            <person name="Andreopoulos B."/>
            <person name="Lu D."/>
            <person name="Skrede I."/>
            <person name="Drula E."/>
            <person name="Henrissat B."/>
            <person name="Morin E."/>
            <person name="Kohler A."/>
            <person name="Barry K."/>
            <person name="LaButti K."/>
            <person name="Morin E."/>
            <person name="Salamov A."/>
            <person name="Lipzen A."/>
            <person name="Mereny Z."/>
            <person name="Hegedus B."/>
            <person name="Baldrian P."/>
            <person name="Stursova M."/>
            <person name="Weitz H."/>
            <person name="Taylor A."/>
            <person name="Grigoriev I.V."/>
            <person name="Nagy L.G."/>
            <person name="Martin F."/>
            <person name="Kauserud H."/>
        </authorList>
    </citation>
    <scope>NUCLEOTIDE SEQUENCE</scope>
    <source>
        <strain evidence="1">CBHHK200</strain>
    </source>
</reference>
<dbReference type="EMBL" id="JARJCM010000065">
    <property type="protein sequence ID" value="KAJ7033481.1"/>
    <property type="molecule type" value="Genomic_DNA"/>
</dbReference>
<proteinExistence type="predicted"/>